<dbReference type="SMART" id="SM00419">
    <property type="entry name" value="HTH_CRP"/>
    <property type="match status" value="2"/>
</dbReference>
<evidence type="ECO:0000313" key="5">
    <source>
        <dbReference type="EMBL" id="SHL51817.1"/>
    </source>
</evidence>
<dbReference type="AlphaFoldDB" id="A0A1M7BA55"/>
<dbReference type="InterPro" id="IPR014710">
    <property type="entry name" value="RmlC-like_jellyroll"/>
</dbReference>
<dbReference type="InterPro" id="IPR000595">
    <property type="entry name" value="cNMP-bd_dom"/>
</dbReference>
<dbReference type="Gene3D" id="1.10.10.10">
    <property type="entry name" value="Winged helix-like DNA-binding domain superfamily/Winged helix DNA-binding domain"/>
    <property type="match status" value="2"/>
</dbReference>
<keyword evidence="6" id="KW-1185">Reference proteome</keyword>
<dbReference type="PROSITE" id="PS51063">
    <property type="entry name" value="HTH_CRP_2"/>
    <property type="match status" value="2"/>
</dbReference>
<evidence type="ECO:0000256" key="3">
    <source>
        <dbReference type="ARBA" id="ARBA00023163"/>
    </source>
</evidence>
<feature type="domain" description="HTH crp-type" evidence="4">
    <location>
        <begin position="157"/>
        <end position="224"/>
    </location>
</feature>
<gene>
    <name evidence="5" type="ORF">SAMN05443637_1344</name>
</gene>
<dbReference type="InterPro" id="IPR012318">
    <property type="entry name" value="HTH_CRP"/>
</dbReference>
<dbReference type="Gene3D" id="2.60.120.10">
    <property type="entry name" value="Jelly Rolls"/>
    <property type="match status" value="2"/>
</dbReference>
<dbReference type="InterPro" id="IPR036390">
    <property type="entry name" value="WH_DNA-bd_sf"/>
</dbReference>
<keyword evidence="2" id="KW-0238">DNA-binding</keyword>
<evidence type="ECO:0000256" key="1">
    <source>
        <dbReference type="ARBA" id="ARBA00023015"/>
    </source>
</evidence>
<sequence length="480" mass="52124">MTTPSEITRAGRTIDPAALAAWSASFLADQPVDVRDAILADSRTVTFPAGTLIDTGQDYRVCLVHHGRIAAKVVSSAGREVTTRYLSAGQISAVPAMLTHGSPSQLEAIADTEVSLLNPTTFRGLMRTRPELTYAVAVYLAESTYEAVLLLEHNLFRSVQQRVSRHLLEMASPTTDGLVVQTDQAALANAIGSVREVVARALQKLSDAGAIRRSRRQIWIEDPTLLRTIAAGRDRRSAAEREAPVAAVPVPGAGVRSRQAWSQSILGDQDLQVRDALLGDAAVVRYPAGAQISRGGDSYRVLLVHSGRLRAKVTAWDGREVTVRYVTAGQFAALPAMLTHGAPSSMEAVTPVEATLLDPALFRRLLRTRADLAYEVAVHLAELTYQSVLNLEENLFGSVQARVCRHLLEMAVPTVNGLVVHADQADLANAIGSVREVVSRALKKLADVGTIRRYRRQIWIEDPRSLRALAEADLGTRSYR</sequence>
<evidence type="ECO:0000256" key="2">
    <source>
        <dbReference type="ARBA" id="ARBA00023125"/>
    </source>
</evidence>
<dbReference type="GO" id="GO:0003700">
    <property type="term" value="F:DNA-binding transcription factor activity"/>
    <property type="evidence" value="ECO:0007669"/>
    <property type="project" value="TreeGrafter"/>
</dbReference>
<dbReference type="GO" id="GO:0005829">
    <property type="term" value="C:cytosol"/>
    <property type="evidence" value="ECO:0007669"/>
    <property type="project" value="TreeGrafter"/>
</dbReference>
<keyword evidence="5" id="KW-0808">Transferase</keyword>
<dbReference type="Pfam" id="PF00027">
    <property type="entry name" value="cNMP_binding"/>
    <property type="match status" value="1"/>
</dbReference>
<dbReference type="STRING" id="1848.SAMN05443637_1344"/>
<dbReference type="PANTHER" id="PTHR24567:SF74">
    <property type="entry name" value="HTH-TYPE TRANSCRIPTIONAL REGULATOR ARCR"/>
    <property type="match status" value="1"/>
</dbReference>
<dbReference type="CDD" id="cd00038">
    <property type="entry name" value="CAP_ED"/>
    <property type="match status" value="2"/>
</dbReference>
<feature type="domain" description="HTH crp-type" evidence="4">
    <location>
        <begin position="397"/>
        <end position="464"/>
    </location>
</feature>
<dbReference type="SUPFAM" id="SSF51206">
    <property type="entry name" value="cAMP-binding domain-like"/>
    <property type="match status" value="2"/>
</dbReference>
<evidence type="ECO:0000313" key="6">
    <source>
        <dbReference type="Proteomes" id="UP000184363"/>
    </source>
</evidence>
<reference evidence="5 6" key="1">
    <citation type="submission" date="2016-11" db="EMBL/GenBank/DDBJ databases">
        <authorList>
            <person name="Jaros S."/>
            <person name="Januszkiewicz K."/>
            <person name="Wedrychowicz H."/>
        </authorList>
    </citation>
    <scope>NUCLEOTIDE SEQUENCE [LARGE SCALE GENOMIC DNA]</scope>
    <source>
        <strain evidence="5 6">DSM 43832</strain>
    </source>
</reference>
<dbReference type="PANTHER" id="PTHR24567">
    <property type="entry name" value="CRP FAMILY TRANSCRIPTIONAL REGULATORY PROTEIN"/>
    <property type="match status" value="1"/>
</dbReference>
<dbReference type="SUPFAM" id="SSF46785">
    <property type="entry name" value="Winged helix' DNA-binding domain"/>
    <property type="match status" value="2"/>
</dbReference>
<dbReference type="GO" id="GO:0003677">
    <property type="term" value="F:DNA binding"/>
    <property type="evidence" value="ECO:0007669"/>
    <property type="project" value="UniProtKB-KW"/>
</dbReference>
<keyword evidence="5" id="KW-0418">Kinase</keyword>
<organism evidence="5 6">
    <name type="scientific">Pseudonocardia thermophila</name>
    <dbReference type="NCBI Taxonomy" id="1848"/>
    <lineage>
        <taxon>Bacteria</taxon>
        <taxon>Bacillati</taxon>
        <taxon>Actinomycetota</taxon>
        <taxon>Actinomycetes</taxon>
        <taxon>Pseudonocardiales</taxon>
        <taxon>Pseudonocardiaceae</taxon>
        <taxon>Pseudonocardia</taxon>
    </lineage>
</organism>
<keyword evidence="3" id="KW-0804">Transcription</keyword>
<dbReference type="InterPro" id="IPR018490">
    <property type="entry name" value="cNMP-bd_dom_sf"/>
</dbReference>
<keyword evidence="1" id="KW-0805">Transcription regulation</keyword>
<proteinExistence type="predicted"/>
<name>A0A1M7BA55_PSETH</name>
<dbReference type="Proteomes" id="UP000184363">
    <property type="component" value="Unassembled WGS sequence"/>
</dbReference>
<dbReference type="InterPro" id="IPR050397">
    <property type="entry name" value="Env_Response_Regulators"/>
</dbReference>
<dbReference type="InterPro" id="IPR036388">
    <property type="entry name" value="WH-like_DNA-bd_sf"/>
</dbReference>
<dbReference type="GO" id="GO:0016301">
    <property type="term" value="F:kinase activity"/>
    <property type="evidence" value="ECO:0007669"/>
    <property type="project" value="UniProtKB-KW"/>
</dbReference>
<dbReference type="EMBL" id="FRAP01000034">
    <property type="protein sequence ID" value="SHL51817.1"/>
    <property type="molecule type" value="Genomic_DNA"/>
</dbReference>
<accession>A0A1M7BA55</accession>
<evidence type="ECO:0000259" key="4">
    <source>
        <dbReference type="PROSITE" id="PS51063"/>
    </source>
</evidence>
<dbReference type="Pfam" id="PF13545">
    <property type="entry name" value="HTH_Crp_2"/>
    <property type="match status" value="2"/>
</dbReference>
<protein>
    <submittedName>
        <fullName evidence="5">cAMP-binding domain of CRP or a regulatory subunit of cAMP-dependent protein kinases</fullName>
    </submittedName>
</protein>